<evidence type="ECO:0000256" key="4">
    <source>
        <dbReference type="ARBA" id="ARBA00023136"/>
    </source>
</evidence>
<sequence>MDGKKKNNKAWFLVLPVVFVVAFTAIIPLMAVANYSLQDIQGADNRLFVGLDFFKKVATDPNIQDAFGRNLLLSAQILFIQIPLGIFLARLMPRSGWKASAALVVVAIPLIIPWNVIGTTWQIFTRTDIGLGGVLVNKFIDYNLSESTIDAWVTILVMDTWHWTPLVTLLVYAGLRSIPQAYYQAAAIDGASAMAVFRFVELPKLKRVLMIAILLRFMDSFMMYTEPFVVTGGGPGSSTQTLSILLTTIAIGQFDIGVAGAFSLMYFLFIQIFSFVFFTVLTLDERPGATKVSARGKTAEKQNKKERRPASSKVEKVLK</sequence>
<dbReference type="EMBL" id="CAEZTF010000014">
    <property type="protein sequence ID" value="CAB4554936.1"/>
    <property type="molecule type" value="Genomic_DNA"/>
</dbReference>
<accession>A0A6J6CUT6</accession>
<dbReference type="Pfam" id="PF00528">
    <property type="entry name" value="BPD_transp_1"/>
    <property type="match status" value="1"/>
</dbReference>
<evidence type="ECO:0000256" key="6">
    <source>
        <dbReference type="SAM" id="Phobius"/>
    </source>
</evidence>
<dbReference type="InterPro" id="IPR035906">
    <property type="entry name" value="MetI-like_sf"/>
</dbReference>
<evidence type="ECO:0000259" key="7">
    <source>
        <dbReference type="PROSITE" id="PS50928"/>
    </source>
</evidence>
<dbReference type="CDD" id="cd06261">
    <property type="entry name" value="TM_PBP2"/>
    <property type="match status" value="1"/>
</dbReference>
<feature type="transmembrane region" description="Helical" evidence="6">
    <location>
        <begin position="152"/>
        <end position="175"/>
    </location>
</feature>
<evidence type="ECO:0000313" key="8">
    <source>
        <dbReference type="EMBL" id="CAB4554936.1"/>
    </source>
</evidence>
<organism evidence="8">
    <name type="scientific">freshwater metagenome</name>
    <dbReference type="NCBI Taxonomy" id="449393"/>
    <lineage>
        <taxon>unclassified sequences</taxon>
        <taxon>metagenomes</taxon>
        <taxon>ecological metagenomes</taxon>
    </lineage>
</organism>
<dbReference type="Gene3D" id="1.10.3720.10">
    <property type="entry name" value="MetI-like"/>
    <property type="match status" value="1"/>
</dbReference>
<dbReference type="InterPro" id="IPR000515">
    <property type="entry name" value="MetI-like"/>
</dbReference>
<keyword evidence="2 6" id="KW-0812">Transmembrane</keyword>
<feature type="transmembrane region" description="Helical" evidence="6">
    <location>
        <begin position="71"/>
        <end position="92"/>
    </location>
</feature>
<dbReference type="SUPFAM" id="SSF161098">
    <property type="entry name" value="MetI-like"/>
    <property type="match status" value="1"/>
</dbReference>
<feature type="transmembrane region" description="Helical" evidence="6">
    <location>
        <begin position="99"/>
        <end position="117"/>
    </location>
</feature>
<evidence type="ECO:0000256" key="5">
    <source>
        <dbReference type="SAM" id="MobiDB-lite"/>
    </source>
</evidence>
<dbReference type="AlphaFoldDB" id="A0A6J6CUT6"/>
<dbReference type="InterPro" id="IPR052730">
    <property type="entry name" value="Sugar_ABC_transporter"/>
</dbReference>
<feature type="transmembrane region" description="Helical" evidence="6">
    <location>
        <begin position="12"/>
        <end position="37"/>
    </location>
</feature>
<evidence type="ECO:0000256" key="3">
    <source>
        <dbReference type="ARBA" id="ARBA00022989"/>
    </source>
</evidence>
<feature type="transmembrane region" description="Helical" evidence="6">
    <location>
        <begin position="264"/>
        <end position="283"/>
    </location>
</feature>
<dbReference type="GO" id="GO:0016020">
    <property type="term" value="C:membrane"/>
    <property type="evidence" value="ECO:0007669"/>
    <property type="project" value="UniProtKB-SubCell"/>
</dbReference>
<feature type="region of interest" description="Disordered" evidence="5">
    <location>
        <begin position="290"/>
        <end position="319"/>
    </location>
</feature>
<gene>
    <name evidence="8" type="ORF">UFOPK1618_00149</name>
</gene>
<dbReference type="PANTHER" id="PTHR43759">
    <property type="entry name" value="TREHALOSE TRANSPORT SYSTEM PERMEASE PROTEIN SUGA"/>
    <property type="match status" value="1"/>
</dbReference>
<proteinExistence type="predicted"/>
<dbReference type="PANTHER" id="PTHR43759:SF1">
    <property type="entry name" value="GLUCOSE IMPORT SYSTEM PERMEASE PROTEIN GLCT"/>
    <property type="match status" value="1"/>
</dbReference>
<protein>
    <submittedName>
        <fullName evidence="8">Unannotated protein</fullName>
    </submittedName>
</protein>
<dbReference type="GO" id="GO:0055085">
    <property type="term" value="P:transmembrane transport"/>
    <property type="evidence" value="ECO:0007669"/>
    <property type="project" value="InterPro"/>
</dbReference>
<evidence type="ECO:0000256" key="1">
    <source>
        <dbReference type="ARBA" id="ARBA00004141"/>
    </source>
</evidence>
<keyword evidence="3 6" id="KW-1133">Transmembrane helix</keyword>
<reference evidence="8" key="1">
    <citation type="submission" date="2020-05" db="EMBL/GenBank/DDBJ databases">
        <authorList>
            <person name="Chiriac C."/>
            <person name="Salcher M."/>
            <person name="Ghai R."/>
            <person name="Kavagutti S V."/>
        </authorList>
    </citation>
    <scope>NUCLEOTIDE SEQUENCE</scope>
</reference>
<keyword evidence="4 6" id="KW-0472">Membrane</keyword>
<dbReference type="PROSITE" id="PS50928">
    <property type="entry name" value="ABC_TM1"/>
    <property type="match status" value="1"/>
</dbReference>
<name>A0A6J6CUT6_9ZZZZ</name>
<feature type="domain" description="ABC transmembrane type-1" evidence="7">
    <location>
        <begin position="67"/>
        <end position="277"/>
    </location>
</feature>
<comment type="subcellular location">
    <subcellularLocation>
        <location evidence="1">Membrane</location>
        <topology evidence="1">Multi-pass membrane protein</topology>
    </subcellularLocation>
</comment>
<evidence type="ECO:0000256" key="2">
    <source>
        <dbReference type="ARBA" id="ARBA00022692"/>
    </source>
</evidence>